<name>A0A849KKZ5_9BURK</name>
<dbReference type="SUPFAM" id="SSF54909">
    <property type="entry name" value="Dimeric alpha+beta barrel"/>
    <property type="match status" value="1"/>
</dbReference>
<proteinExistence type="inferred from homology"/>
<dbReference type="AlphaFoldDB" id="A0A849KKZ5"/>
<reference evidence="3 4" key="2">
    <citation type="submission" date="2020-06" db="EMBL/GenBank/DDBJ databases">
        <title>Ramlibacter rhizophilus sp. nov., isolated from rhizosphere soil of national flower Mugunghwa from South Korea.</title>
        <authorList>
            <person name="Zheng-Fei Y."/>
            <person name="Huan T."/>
        </authorList>
    </citation>
    <scope>NUCLEOTIDE SEQUENCE [LARGE SCALE GENOMIC DNA]</scope>
    <source>
        <strain evidence="3 4">B156</strain>
    </source>
</reference>
<reference evidence="3 4" key="1">
    <citation type="submission" date="2020-05" db="EMBL/GenBank/DDBJ databases">
        <authorList>
            <person name="Khan S.A."/>
            <person name="Jeon C.O."/>
            <person name="Chun B.H."/>
        </authorList>
    </citation>
    <scope>NUCLEOTIDE SEQUENCE [LARGE SCALE GENOMIC DNA]</scope>
    <source>
        <strain evidence="3 4">B156</strain>
    </source>
</reference>
<keyword evidence="4" id="KW-1185">Reference proteome</keyword>
<sequence>MLFAVLFTDQPGHGELRAAHLEAHIRWVAEHQDTVLVAGSLRVEPSHVPKGGLWIVEAPSRQHVLDLMTTDPFYTCGLRQDIEVLYWSKALDKKTPV</sequence>
<organism evidence="3 4">
    <name type="scientific">Ramlibacter montanisoli</name>
    <dbReference type="NCBI Taxonomy" id="2732512"/>
    <lineage>
        <taxon>Bacteria</taxon>
        <taxon>Pseudomonadati</taxon>
        <taxon>Pseudomonadota</taxon>
        <taxon>Betaproteobacteria</taxon>
        <taxon>Burkholderiales</taxon>
        <taxon>Comamonadaceae</taxon>
        <taxon>Ramlibacter</taxon>
    </lineage>
</organism>
<gene>
    <name evidence="3" type="ORF">HK415_03395</name>
</gene>
<evidence type="ECO:0000256" key="1">
    <source>
        <dbReference type="ARBA" id="ARBA00007689"/>
    </source>
</evidence>
<feature type="domain" description="YCII-related" evidence="2">
    <location>
        <begin position="1"/>
        <end position="87"/>
    </location>
</feature>
<protein>
    <recommendedName>
        <fullName evidence="2">YCII-related domain-containing protein</fullName>
    </recommendedName>
</protein>
<dbReference type="Gene3D" id="3.30.70.1060">
    <property type="entry name" value="Dimeric alpha+beta barrel"/>
    <property type="match status" value="1"/>
</dbReference>
<dbReference type="InterPro" id="IPR011008">
    <property type="entry name" value="Dimeric_a/b-barrel"/>
</dbReference>
<dbReference type="Pfam" id="PF03795">
    <property type="entry name" value="YCII"/>
    <property type="match status" value="1"/>
</dbReference>
<evidence type="ECO:0000259" key="2">
    <source>
        <dbReference type="Pfam" id="PF03795"/>
    </source>
</evidence>
<evidence type="ECO:0000313" key="3">
    <source>
        <dbReference type="EMBL" id="NNU42409.1"/>
    </source>
</evidence>
<comment type="similarity">
    <text evidence="1">Belongs to the YciI family.</text>
</comment>
<evidence type="ECO:0000313" key="4">
    <source>
        <dbReference type="Proteomes" id="UP000552954"/>
    </source>
</evidence>
<dbReference type="RefSeq" id="WP_171556776.1">
    <property type="nucleotide sequence ID" value="NZ_JABFCS010000001.1"/>
</dbReference>
<accession>A0A849KKZ5</accession>
<dbReference type="Proteomes" id="UP000552954">
    <property type="component" value="Unassembled WGS sequence"/>
</dbReference>
<dbReference type="InterPro" id="IPR005545">
    <property type="entry name" value="YCII"/>
</dbReference>
<dbReference type="EMBL" id="JABFCS010000001">
    <property type="protein sequence ID" value="NNU42409.1"/>
    <property type="molecule type" value="Genomic_DNA"/>
</dbReference>
<comment type="caution">
    <text evidence="3">The sequence shown here is derived from an EMBL/GenBank/DDBJ whole genome shotgun (WGS) entry which is preliminary data.</text>
</comment>